<keyword evidence="13" id="KW-0131">Cell cycle</keyword>
<dbReference type="InterPro" id="IPR001202">
    <property type="entry name" value="WW_dom"/>
</dbReference>
<evidence type="ECO:0000256" key="4">
    <source>
        <dbReference type="ARBA" id="ARBA00022553"/>
    </source>
</evidence>
<comment type="subcellular location">
    <subcellularLocation>
        <location evidence="1">Cytoplasm</location>
        <location evidence="1">Cytoskeleton</location>
        <location evidence="1">Microtubule organizing center</location>
        <location evidence="1">Centrosome</location>
        <location evidence="1">Centriole</location>
    </subcellularLocation>
    <subcellularLocation>
        <location evidence="2">Nucleus</location>
    </subcellularLocation>
</comment>
<evidence type="ECO:0000256" key="18">
    <source>
        <dbReference type="SAM" id="MobiDB-lite"/>
    </source>
</evidence>
<evidence type="ECO:0000256" key="6">
    <source>
        <dbReference type="ARBA" id="ARBA00022763"/>
    </source>
</evidence>
<dbReference type="Ensembl" id="ENSHCOT00000016049.1">
    <property type="protein sequence ID" value="ENSHCOP00000009818.1"/>
    <property type="gene ID" value="ENSHCOG00000012322.1"/>
</dbReference>
<feature type="compositionally biased region" description="Basic residues" evidence="18">
    <location>
        <begin position="112"/>
        <end position="129"/>
    </location>
</feature>
<evidence type="ECO:0000313" key="21">
    <source>
        <dbReference type="Proteomes" id="UP000264820"/>
    </source>
</evidence>
<dbReference type="FunFam" id="3.30.1470.10:FF:000001">
    <property type="entry name" value="Centrosomal protein of 164 kDa"/>
    <property type="match status" value="1"/>
</dbReference>
<evidence type="ECO:0000256" key="8">
    <source>
        <dbReference type="ARBA" id="ARBA00022794"/>
    </source>
</evidence>
<feature type="compositionally biased region" description="Basic and acidic residues" evidence="18">
    <location>
        <begin position="355"/>
        <end position="373"/>
    </location>
</feature>
<keyword evidence="5" id="KW-0132">Cell division</keyword>
<evidence type="ECO:0000256" key="15">
    <source>
        <dbReference type="ARBA" id="ARBA00061715"/>
    </source>
</evidence>
<evidence type="ECO:0000256" key="2">
    <source>
        <dbReference type="ARBA" id="ARBA00004123"/>
    </source>
</evidence>
<feature type="region of interest" description="Disordered" evidence="18">
    <location>
        <begin position="950"/>
        <end position="969"/>
    </location>
</feature>
<dbReference type="PROSITE" id="PS50020">
    <property type="entry name" value="WW_DOMAIN_2"/>
    <property type="match status" value="1"/>
</dbReference>
<keyword evidence="11" id="KW-0206">Cytoskeleton</keyword>
<feature type="compositionally biased region" description="Acidic residues" evidence="18">
    <location>
        <begin position="316"/>
        <end position="331"/>
    </location>
</feature>
<protein>
    <recommendedName>
        <fullName evidence="16">Centrosomal protein of 164 kDa</fullName>
    </recommendedName>
</protein>
<dbReference type="PANTHER" id="PTHR18902:SF27">
    <property type="entry name" value="CENTROSOMAL PROTEIN OF 164 KDA"/>
    <property type="match status" value="1"/>
</dbReference>
<feature type="compositionally biased region" description="Basic and acidic residues" evidence="18">
    <location>
        <begin position="437"/>
        <end position="455"/>
    </location>
</feature>
<sequence>MSAPLVIGDQLILEEDFDENYIPSDQEIREYAKEIGIDLDNETELMWLAREGIVAPLPPEWKPCQDVTGDLYYYNFSSGESTWDHPCDEHYRRLVIQERERLQRTAAAKGSGTKKKKKKEKEKKNKKKKDAAQSGDLSSTLGSLPPPLRSLAPLGGLVGPALGPISGSGFPRSIGPGGLEPLKASPGPLGVLRKSGAASVLSSKKEEKVYLTMPGFDDDDEILENESSQPSSHQQLMNLHLDLNDLKGGIQYEDSDASAAARAEERTEPEMQDISGGQSAEPPSRQDSLRGRRLSPLAVRNPLSETVVEGGKPIEECEDKEEAQDKDEEADEKSGDKKGDDGDVHNEQGGGHGTLENEHKESSHDESDKKGKGDGGGFDFSLDQDNLDNICDKDGRPERVHHEDILDKEKMEFAEVMKGDVQEKEEGNNLVKVSPNNDRDVKKTHYERVVHKSTADDSGGQDGEGEEDGDSHGDLERCSLSQRKLTDDEDEVLESCVASDDGETHGKRKELKGESDSQKAQSTSLNEEAMEILEMATTQSDQCSKKAKHGVLPVCDQKRKPGKMENVNNKSPLPAEHSDASDDIKPGSSSINMKMSEKVLDLNDLSGSVSPLEDNDEDMEAEMDKCIKGKTAKRQAADENKPTSPKVDILVLHQSSVQNQQTEAGLSSAMNLHRPETSRRRLCRTSSTQINEGETAVRSSASPLEEGSNFGIRKSEKKEEREEENEWRKTENEKSVNESSGEQDRKSGDAIWGVEKSKKQIMGEKKNRSFDLQETMSREEEEEKERLKREKEKRISLFMEDLKREEESEKNRLMQEKERRKCLLQAELRDHEQEEEKLTEESKDKLRALKQHLLSKRQEEEARLNAESDKILEALKESALKERDKQLHELREESEAMLKDLRITLEEEKAAERDKLETQNKVDIEHLKAESEGKVQAEKKKLQEEKLNSFKKEVSGTERRRELIGPRPEQQLAEYHRELSDLLLEVREEVQRDHEKKLEQLREEHRRELNNIRDKQLEEESVQRDRLLSTLQVDREHLQASHALQLERLHKQLDSEIEKAQLTHSHREAELKDLISQLELRAKELKREEEMLYSKTADLKRKRKVLGEEEEDLDKRTGALHKMTLERDQLKLELERRREEQAQAQELLYVVREERNEARLGEARLREERDKVREESMKAKEDKERLESKVALLEERCNRLSRRVSELEIRNGGIGSRQKDKNKVKLPSSGQRDSSLHVDDLEEPLPCNAPDSQSDILEFGGLNSSHCTSIEKTKLFLEKESSRLMQKQTLHVAHSNSTQQSNLEAKSFLQDASLFAGDRKVTFDVTDSDLSTTVDAPDEPGGGVMFSGQLDSVLGALGSLTQKQGNASSATRSSTTLGQPIPLWKSSTQGGPGLTPYPDSSIMSGLRTADDATLRRWREIFPEAAALNSSTPRKFTSPPSYTPASLHVQKSVKVDGRRLQKQIDSNKRNKNKIGLYRACQDHQGNLSVSPPSLRSRMDIIGSNTRGT</sequence>
<feature type="compositionally biased region" description="Basic and acidic residues" evidence="18">
    <location>
        <begin position="332"/>
        <end position="346"/>
    </location>
</feature>
<reference evidence="20" key="1">
    <citation type="submission" date="2025-08" db="UniProtKB">
        <authorList>
            <consortium name="Ensembl"/>
        </authorList>
    </citation>
    <scope>IDENTIFICATION</scope>
</reference>
<keyword evidence="6" id="KW-0227">DNA damage</keyword>
<dbReference type="GeneTree" id="ENSGT00950000183078"/>
<dbReference type="InterPro" id="IPR051841">
    <property type="entry name" value="MT-Golgi_org_protein"/>
</dbReference>
<dbReference type="PANTHER" id="PTHR18902">
    <property type="entry name" value="NUCLEAR MITOTIC APPARATUS PROTEIN 1-RELATED"/>
    <property type="match status" value="1"/>
</dbReference>
<feature type="compositionally biased region" description="Basic and acidic residues" evidence="18">
    <location>
        <begin position="950"/>
        <end position="964"/>
    </location>
</feature>
<feature type="compositionally biased region" description="Low complexity" evidence="18">
    <location>
        <begin position="134"/>
        <end position="146"/>
    </location>
</feature>
<feature type="region of interest" description="Disordered" evidence="18">
    <location>
        <begin position="554"/>
        <end position="590"/>
    </location>
</feature>
<feature type="region of interest" description="Disordered" evidence="18">
    <location>
        <begin position="175"/>
        <end position="529"/>
    </location>
</feature>
<evidence type="ECO:0000256" key="7">
    <source>
        <dbReference type="ARBA" id="ARBA00022776"/>
    </source>
</evidence>
<feature type="compositionally biased region" description="Basic and acidic residues" evidence="18">
    <location>
        <begin position="755"/>
        <end position="771"/>
    </location>
</feature>
<evidence type="ECO:0000256" key="11">
    <source>
        <dbReference type="ARBA" id="ARBA00023212"/>
    </source>
</evidence>
<dbReference type="PROSITE" id="PS01159">
    <property type="entry name" value="WW_DOMAIN_1"/>
    <property type="match status" value="1"/>
</dbReference>
<feature type="region of interest" description="Disordered" evidence="18">
    <location>
        <begin position="1484"/>
        <end position="1507"/>
    </location>
</feature>
<dbReference type="STRING" id="109280.ENSHCOP00000009818"/>
<keyword evidence="7" id="KW-0498">Mitosis</keyword>
<dbReference type="GO" id="GO:0005814">
    <property type="term" value="C:centriole"/>
    <property type="evidence" value="ECO:0007669"/>
    <property type="project" value="UniProtKB-SubCell"/>
</dbReference>
<evidence type="ECO:0000256" key="5">
    <source>
        <dbReference type="ARBA" id="ARBA00022618"/>
    </source>
</evidence>
<evidence type="ECO:0000256" key="12">
    <source>
        <dbReference type="ARBA" id="ARBA00023242"/>
    </source>
</evidence>
<dbReference type="Proteomes" id="UP000264820">
    <property type="component" value="Unplaced"/>
</dbReference>
<dbReference type="SUPFAM" id="SSF51045">
    <property type="entry name" value="WW domain"/>
    <property type="match status" value="1"/>
</dbReference>
<evidence type="ECO:0000256" key="3">
    <source>
        <dbReference type="ARBA" id="ARBA00022490"/>
    </source>
</evidence>
<feature type="region of interest" description="Disordered" evidence="18">
    <location>
        <begin position="1213"/>
        <end position="1252"/>
    </location>
</feature>
<dbReference type="SMART" id="SM00456">
    <property type="entry name" value="WW"/>
    <property type="match status" value="1"/>
</dbReference>
<feature type="compositionally biased region" description="Basic and acidic residues" evidence="18">
    <location>
        <begin position="576"/>
        <end position="585"/>
    </location>
</feature>
<feature type="compositionally biased region" description="Polar residues" evidence="18">
    <location>
        <begin position="689"/>
        <end position="702"/>
    </location>
</feature>
<evidence type="ECO:0000256" key="17">
    <source>
        <dbReference type="SAM" id="Coils"/>
    </source>
</evidence>
<evidence type="ECO:0000259" key="19">
    <source>
        <dbReference type="PROSITE" id="PS50020"/>
    </source>
</evidence>
<dbReference type="GO" id="GO:0051301">
    <property type="term" value="P:cell division"/>
    <property type="evidence" value="ECO:0007669"/>
    <property type="project" value="UniProtKB-KW"/>
</dbReference>
<dbReference type="Pfam" id="PF00397">
    <property type="entry name" value="WW"/>
    <property type="match status" value="1"/>
</dbReference>
<dbReference type="OMA" id="EEHWQAM"/>
<feature type="coiled-coil region" evidence="17">
    <location>
        <begin position="1043"/>
        <end position="1210"/>
    </location>
</feature>
<name>A0A3Q2XXL3_HIPCM</name>
<keyword evidence="10" id="KW-0234">DNA repair</keyword>
<dbReference type="GO" id="GO:0005813">
    <property type="term" value="C:centrosome"/>
    <property type="evidence" value="ECO:0007669"/>
    <property type="project" value="TreeGrafter"/>
</dbReference>
<keyword evidence="4" id="KW-0597">Phosphoprotein</keyword>
<keyword evidence="3" id="KW-0963">Cytoplasm</keyword>
<evidence type="ECO:0000256" key="1">
    <source>
        <dbReference type="ARBA" id="ARBA00004114"/>
    </source>
</evidence>
<dbReference type="InterPro" id="IPR036020">
    <property type="entry name" value="WW_dom_sf"/>
</dbReference>
<dbReference type="Gene3D" id="3.30.1470.10">
    <property type="entry name" value="Photosystem I PsaD, reaction center subunit II"/>
    <property type="match status" value="1"/>
</dbReference>
<feature type="compositionally biased region" description="Basic and acidic residues" evidence="18">
    <location>
        <begin position="390"/>
        <end position="427"/>
    </location>
</feature>
<dbReference type="GO" id="GO:0060271">
    <property type="term" value="P:cilium assembly"/>
    <property type="evidence" value="ECO:0007669"/>
    <property type="project" value="TreeGrafter"/>
</dbReference>
<evidence type="ECO:0000256" key="9">
    <source>
        <dbReference type="ARBA" id="ARBA00023054"/>
    </source>
</evidence>
<proteinExistence type="predicted"/>
<reference evidence="20" key="2">
    <citation type="submission" date="2025-09" db="UniProtKB">
        <authorList>
            <consortium name="Ensembl"/>
        </authorList>
    </citation>
    <scope>IDENTIFICATION</scope>
</reference>
<feature type="domain" description="WW" evidence="19">
    <location>
        <begin position="55"/>
        <end position="88"/>
    </location>
</feature>
<feature type="compositionally biased region" description="Basic and acidic residues" evidence="18">
    <location>
        <begin position="713"/>
        <end position="748"/>
    </location>
</feature>
<evidence type="ECO:0000256" key="14">
    <source>
        <dbReference type="ARBA" id="ARBA00056906"/>
    </source>
</evidence>
<dbReference type="GO" id="GO:0006281">
    <property type="term" value="P:DNA repair"/>
    <property type="evidence" value="ECO:0007669"/>
    <property type="project" value="UniProtKB-KW"/>
</dbReference>
<feature type="region of interest" description="Disordered" evidence="18">
    <location>
        <begin position="1364"/>
        <end position="1402"/>
    </location>
</feature>
<dbReference type="CDD" id="cd00201">
    <property type="entry name" value="WW"/>
    <property type="match status" value="1"/>
</dbReference>
<feature type="compositionally biased region" description="Polar residues" evidence="18">
    <location>
        <begin position="658"/>
        <end position="670"/>
    </location>
</feature>
<keyword evidence="8" id="KW-0970">Cilium biogenesis/degradation</keyword>
<feature type="compositionally biased region" description="Polar residues" evidence="18">
    <location>
        <begin position="1364"/>
        <end position="1378"/>
    </location>
</feature>
<feature type="compositionally biased region" description="Polar residues" evidence="18">
    <location>
        <begin position="225"/>
        <end position="237"/>
    </location>
</feature>
<evidence type="ECO:0000313" key="20">
    <source>
        <dbReference type="Ensembl" id="ENSHCOP00000009818.1"/>
    </source>
</evidence>
<feature type="region of interest" description="Disordered" evidence="18">
    <location>
        <begin position="628"/>
        <end position="647"/>
    </location>
</feature>
<keyword evidence="9 17" id="KW-0175">Coiled coil</keyword>
<accession>A0A3Q2XXL3</accession>
<evidence type="ECO:0000256" key="10">
    <source>
        <dbReference type="ARBA" id="ARBA00023204"/>
    </source>
</evidence>
<dbReference type="GO" id="GO:0005634">
    <property type="term" value="C:nucleus"/>
    <property type="evidence" value="ECO:0007669"/>
    <property type="project" value="UniProtKB-SubCell"/>
</dbReference>
<keyword evidence="12" id="KW-0539">Nucleus</keyword>
<comment type="subunit">
    <text evidence="15">Interacts (via N-terminus) with ATRIP. Interacts with ATM, ATR and MDC1. Interacts with XPA (via N-terminus) upon UV irradiation. Interacts with CEP83, CCDC92, TTBK2, DVL3, NPHP3 and weakly with NPHP4. Interacts with DZIP1.</text>
</comment>
<evidence type="ECO:0000256" key="13">
    <source>
        <dbReference type="ARBA" id="ARBA00023306"/>
    </source>
</evidence>
<organism evidence="20 21">
    <name type="scientific">Hippocampus comes</name>
    <name type="common">Tiger tail seahorse</name>
    <dbReference type="NCBI Taxonomy" id="109280"/>
    <lineage>
        <taxon>Eukaryota</taxon>
        <taxon>Metazoa</taxon>
        <taxon>Chordata</taxon>
        <taxon>Craniata</taxon>
        <taxon>Vertebrata</taxon>
        <taxon>Euteleostomi</taxon>
        <taxon>Actinopterygii</taxon>
        <taxon>Neopterygii</taxon>
        <taxon>Teleostei</taxon>
        <taxon>Neoteleostei</taxon>
        <taxon>Acanthomorphata</taxon>
        <taxon>Syngnathiaria</taxon>
        <taxon>Syngnathiformes</taxon>
        <taxon>Syngnathoidei</taxon>
        <taxon>Syngnathidae</taxon>
        <taxon>Hippocampus</taxon>
    </lineage>
</organism>
<feature type="region of interest" description="Disordered" evidence="18">
    <location>
        <begin position="658"/>
        <end position="790"/>
    </location>
</feature>
<dbReference type="GO" id="GO:0097539">
    <property type="term" value="C:ciliary transition fiber"/>
    <property type="evidence" value="ECO:0007669"/>
    <property type="project" value="TreeGrafter"/>
</dbReference>
<feature type="region of interest" description="Disordered" evidence="18">
    <location>
        <begin position="104"/>
        <end position="146"/>
    </location>
</feature>
<evidence type="ECO:0000256" key="16">
    <source>
        <dbReference type="ARBA" id="ARBA00067900"/>
    </source>
</evidence>
<comment type="function">
    <text evidence="14">Plays a role in microtubule organization and/or maintenance for the formation of primary cilia (PC), a microtubule-based structure that protrudes from the surface of epithelial cells. Plays a critical role in G2/M checkpoint and nuclear divisions. A key player in the DNA damage-activated ATR/ATM signaling cascade since it is required for the proper phosphorylation of H2AX, RPA, CHEK2 and CHEK1. Plays a critical role in chromosome segregation, acting as a mediator required for the maintenance of genomic stability through modulation of MDC1, RPA and CHEK1.</text>
</comment>
<keyword evidence="21" id="KW-1185">Reference proteome</keyword>